<dbReference type="EMBL" id="KN124869">
    <property type="protein sequence ID" value="KFO19911.1"/>
    <property type="molecule type" value="Genomic_DNA"/>
</dbReference>
<organism evidence="2 3">
    <name type="scientific">Fukomys damarensis</name>
    <name type="common">Damaraland mole rat</name>
    <name type="synonym">Cryptomys damarensis</name>
    <dbReference type="NCBI Taxonomy" id="885580"/>
    <lineage>
        <taxon>Eukaryota</taxon>
        <taxon>Metazoa</taxon>
        <taxon>Chordata</taxon>
        <taxon>Craniata</taxon>
        <taxon>Vertebrata</taxon>
        <taxon>Euteleostomi</taxon>
        <taxon>Mammalia</taxon>
        <taxon>Eutheria</taxon>
        <taxon>Euarchontoglires</taxon>
        <taxon>Glires</taxon>
        <taxon>Rodentia</taxon>
        <taxon>Hystricomorpha</taxon>
        <taxon>Bathyergidae</taxon>
        <taxon>Fukomys</taxon>
    </lineage>
</organism>
<evidence type="ECO:0000313" key="3">
    <source>
        <dbReference type="Proteomes" id="UP000028990"/>
    </source>
</evidence>
<dbReference type="AlphaFoldDB" id="A0A091DAQ6"/>
<keyword evidence="3" id="KW-1185">Reference proteome</keyword>
<evidence type="ECO:0000256" key="1">
    <source>
        <dbReference type="SAM" id="MobiDB-lite"/>
    </source>
</evidence>
<sequence>MEVQVLQVEGFGKHPQLLAETPEEHFRVETTASTHRENGLKLWAYCAVVLGTQDEVRRVQVPYRIIQAPEIPKDNSVATLCENREAQHPKTSHQRASKSKVTAATSLRSQKKMHNRAKFEDTAEPIADVPQIPKSQCAVINTASPPRESSKATEIVTSVALFSHNHGRHQSSSHFSGSLTELSVAMTAVAGLDALPLLLQTSALDTRGSKHGSIPKSSIL</sequence>
<dbReference type="Proteomes" id="UP000028990">
    <property type="component" value="Unassembled WGS sequence"/>
</dbReference>
<proteinExistence type="predicted"/>
<accession>A0A091DAQ6</accession>
<gene>
    <name evidence="2" type="ORF">H920_18748</name>
</gene>
<evidence type="ECO:0000313" key="2">
    <source>
        <dbReference type="EMBL" id="KFO19911.1"/>
    </source>
</evidence>
<feature type="compositionally biased region" description="Polar residues" evidence="1">
    <location>
        <begin position="99"/>
        <end position="108"/>
    </location>
</feature>
<reference evidence="2 3" key="1">
    <citation type="submission" date="2013-11" db="EMBL/GenBank/DDBJ databases">
        <title>The Damaraland mole rat (Fukomys damarensis) genome and evolution of African mole rats.</title>
        <authorList>
            <person name="Gladyshev V.N."/>
            <person name="Fang X."/>
        </authorList>
    </citation>
    <scope>NUCLEOTIDE SEQUENCE [LARGE SCALE GENOMIC DNA]</scope>
    <source>
        <tissue evidence="2">Liver</tissue>
    </source>
</reference>
<name>A0A091DAQ6_FUKDA</name>
<feature type="region of interest" description="Disordered" evidence="1">
    <location>
        <begin position="85"/>
        <end position="116"/>
    </location>
</feature>
<protein>
    <submittedName>
        <fullName evidence="2">Uncharacterized protein</fullName>
    </submittedName>
</protein>